<dbReference type="VEuPathDB" id="FungiDB:P175DRAFT_0498664"/>
<dbReference type="EMBL" id="MSFN02000001">
    <property type="protein sequence ID" value="PTU25560.1"/>
    <property type="molecule type" value="Genomic_DNA"/>
</dbReference>
<gene>
    <name evidence="1" type="ORF">P175DRAFT_0498664</name>
</gene>
<dbReference type="GeneID" id="63813438"/>
<reference evidence="1 2" key="1">
    <citation type="journal article" date="2018" name="Proc. Natl. Acad. Sci. U.S.A.">
        <title>Linking secondary metabolites to gene clusters through genome sequencing of six diverse Aspergillus species.</title>
        <authorList>
            <person name="Kaerboelling I."/>
            <person name="Vesth T.C."/>
            <person name="Frisvad J.C."/>
            <person name="Nybo J.L."/>
            <person name="Theobald S."/>
            <person name="Kuo A."/>
            <person name="Bowyer P."/>
            <person name="Matsuda Y."/>
            <person name="Mondo S."/>
            <person name="Lyhne E.K."/>
            <person name="Kogle M.E."/>
            <person name="Clum A."/>
            <person name="Lipzen A."/>
            <person name="Salamov A."/>
            <person name="Ngan C.Y."/>
            <person name="Daum C."/>
            <person name="Chiniquy J."/>
            <person name="Barry K."/>
            <person name="LaButti K."/>
            <person name="Haridas S."/>
            <person name="Simmons B.A."/>
            <person name="Magnuson J.K."/>
            <person name="Mortensen U.H."/>
            <person name="Larsen T.O."/>
            <person name="Grigoriev I.V."/>
            <person name="Baker S.E."/>
            <person name="Andersen M.R."/>
        </authorList>
    </citation>
    <scope>NUCLEOTIDE SEQUENCE [LARGE SCALE GENOMIC DNA]</scope>
    <source>
        <strain evidence="1 2">IBT 24754</strain>
    </source>
</reference>
<comment type="caution">
    <text evidence="1">The sequence shown here is derived from an EMBL/GenBank/DDBJ whole genome shotgun (WGS) entry which is preliminary data.</text>
</comment>
<protein>
    <submittedName>
        <fullName evidence="1">Uncharacterized protein</fullName>
    </submittedName>
</protein>
<accession>A0A2T5MAL7</accession>
<name>A0A2T5MAL7_9EURO</name>
<evidence type="ECO:0000313" key="2">
    <source>
        <dbReference type="Proteomes" id="UP000244073"/>
    </source>
</evidence>
<dbReference type="AlphaFoldDB" id="A0A2T5MAL7"/>
<sequence length="64" mass="7285">MYLKSPSALQDNGQGPLSGYCKDIQPSRDYYSITDHGRGTMTNQRTIQMITTKSRYYLSCISQD</sequence>
<evidence type="ECO:0000313" key="1">
    <source>
        <dbReference type="EMBL" id="PTU25560.1"/>
    </source>
</evidence>
<proteinExistence type="predicted"/>
<dbReference type="Proteomes" id="UP000244073">
    <property type="component" value="Unassembled WGS sequence"/>
</dbReference>
<dbReference type="RefSeq" id="XP_040756952.1">
    <property type="nucleotide sequence ID" value="XM_040896556.1"/>
</dbReference>
<organism evidence="1 2">
    <name type="scientific">Aspergillus ochraceoroseus IBT 24754</name>
    <dbReference type="NCBI Taxonomy" id="1392256"/>
    <lineage>
        <taxon>Eukaryota</taxon>
        <taxon>Fungi</taxon>
        <taxon>Dikarya</taxon>
        <taxon>Ascomycota</taxon>
        <taxon>Pezizomycotina</taxon>
        <taxon>Eurotiomycetes</taxon>
        <taxon>Eurotiomycetidae</taxon>
        <taxon>Eurotiales</taxon>
        <taxon>Aspergillaceae</taxon>
        <taxon>Aspergillus</taxon>
        <taxon>Aspergillus subgen. Nidulantes</taxon>
    </lineage>
</organism>